<dbReference type="EMBL" id="KN840445">
    <property type="protein sequence ID" value="KIP11540.1"/>
    <property type="molecule type" value="Genomic_DNA"/>
</dbReference>
<dbReference type="GO" id="GO:0016787">
    <property type="term" value="F:hydrolase activity"/>
    <property type="evidence" value="ECO:0007669"/>
    <property type="project" value="UniProtKB-KW"/>
</dbReference>
<evidence type="ECO:0000313" key="4">
    <source>
        <dbReference type="Proteomes" id="UP000053257"/>
    </source>
</evidence>
<organism evidence="3 4">
    <name type="scientific">Phlebiopsis gigantea (strain 11061_1 CR5-6)</name>
    <name type="common">White-rot fungus</name>
    <name type="synonym">Peniophora gigantea</name>
    <dbReference type="NCBI Taxonomy" id="745531"/>
    <lineage>
        <taxon>Eukaryota</taxon>
        <taxon>Fungi</taxon>
        <taxon>Dikarya</taxon>
        <taxon>Basidiomycota</taxon>
        <taxon>Agaricomycotina</taxon>
        <taxon>Agaricomycetes</taxon>
        <taxon>Polyporales</taxon>
        <taxon>Phanerochaetaceae</taxon>
        <taxon>Phlebiopsis</taxon>
    </lineage>
</organism>
<keyword evidence="1" id="KW-0732">Signal</keyword>
<dbReference type="Pfam" id="PF16862">
    <property type="entry name" value="Glyco_hydro_79C"/>
    <property type="match status" value="1"/>
</dbReference>
<dbReference type="InterPro" id="IPR031728">
    <property type="entry name" value="GlcAase_C"/>
</dbReference>
<keyword evidence="4" id="KW-1185">Reference proteome</keyword>
<name>A0A0C3SF64_PHLG1</name>
<dbReference type="InterPro" id="IPR017853">
    <property type="entry name" value="GH"/>
</dbReference>
<dbReference type="Gene3D" id="3.20.20.80">
    <property type="entry name" value="Glycosidases"/>
    <property type="match status" value="1"/>
</dbReference>
<feature type="domain" description="Beta-glucuronidase C-terminal" evidence="2">
    <location>
        <begin position="371"/>
        <end position="476"/>
    </location>
</feature>
<evidence type="ECO:0000259" key="2">
    <source>
        <dbReference type="Pfam" id="PF16862"/>
    </source>
</evidence>
<dbReference type="OrthoDB" id="2831684at2759"/>
<gene>
    <name evidence="3" type="ORF">PHLGIDRAFT_124700</name>
</gene>
<dbReference type="InterPro" id="IPR052974">
    <property type="entry name" value="GH79_Enzymes"/>
</dbReference>
<keyword evidence="3" id="KW-0378">Hydrolase</keyword>
<proteinExistence type="predicted"/>
<evidence type="ECO:0000256" key="1">
    <source>
        <dbReference type="SAM" id="SignalP"/>
    </source>
</evidence>
<dbReference type="PANTHER" id="PTHR36183">
    <property type="entry name" value="BETA-GLUCURONIDASE"/>
    <property type="match status" value="1"/>
</dbReference>
<dbReference type="Proteomes" id="UP000053257">
    <property type="component" value="Unassembled WGS sequence"/>
</dbReference>
<dbReference type="PANTHER" id="PTHR36183:SF2">
    <property type="entry name" value="BETA-GLUCURONIDASE C-TERMINAL DOMAIN-CONTAINING PROTEIN"/>
    <property type="match status" value="1"/>
</dbReference>
<feature type="signal peptide" evidence="1">
    <location>
        <begin position="1"/>
        <end position="20"/>
    </location>
</feature>
<feature type="chain" id="PRO_5002169892" evidence="1">
    <location>
        <begin position="21"/>
        <end position="479"/>
    </location>
</feature>
<protein>
    <submittedName>
        <fullName evidence="3">Glycoside hydrolase family 79 protein</fullName>
    </submittedName>
</protein>
<sequence length="479" mass="49245">MRSMSRIAFIGSLLFASTQALTVPSTAPSTAAVVDPSLLSVSLEFFAFPGYTELPATANCLANLATLRGAQPAIRIGGTTQDRATFVPSLNVAVNYTVASPADAPDSLTYGPPFIQLAAQLKGQVTLGLNRQLNNQSASLAAAVLAKKDMTNLFAFELGNEPEFYASNSPIIVAGGQGWSQDVDAASEKSWFETFSASVGNVFQGAVTLSWSAGGLLTRIGTDGVALLKSLSQHSYPQSACGGAATNLPNLMSHSGIVSYVSQYKSGASAAHAAGIKYFLGETNSATCGGGGISPTFGAALWIVDYVLQGAVIGVDRLYFHQGTISNCAYCFWGQSSIFTPYYGAAFVSEFLGTDGVKVAMLDDGTSAIGAYAVFNAAGTPVRLLFINTNYYDGTGTRSSTATAFTGLSTGLQTIHAKRMTAPAATSQVDEGAAVTIGGSSSFTSACARTGTQTTESVAVSGGAASVSLQASEALIVFL</sequence>
<dbReference type="SUPFAM" id="SSF51445">
    <property type="entry name" value="(Trans)glycosidases"/>
    <property type="match status" value="1"/>
</dbReference>
<dbReference type="HOGENOM" id="CLU_022148_4_0_1"/>
<dbReference type="AlphaFoldDB" id="A0A0C3SF64"/>
<dbReference type="Gene3D" id="2.60.40.1180">
    <property type="entry name" value="Golgi alpha-mannosidase II"/>
    <property type="match status" value="1"/>
</dbReference>
<accession>A0A0C3SF64</accession>
<reference evidence="3 4" key="1">
    <citation type="journal article" date="2014" name="PLoS Genet.">
        <title>Analysis of the Phlebiopsis gigantea genome, transcriptome and secretome provides insight into its pioneer colonization strategies of wood.</title>
        <authorList>
            <person name="Hori C."/>
            <person name="Ishida T."/>
            <person name="Igarashi K."/>
            <person name="Samejima M."/>
            <person name="Suzuki H."/>
            <person name="Master E."/>
            <person name="Ferreira P."/>
            <person name="Ruiz-Duenas F.J."/>
            <person name="Held B."/>
            <person name="Canessa P."/>
            <person name="Larrondo L.F."/>
            <person name="Schmoll M."/>
            <person name="Druzhinina I.S."/>
            <person name="Kubicek C.P."/>
            <person name="Gaskell J.A."/>
            <person name="Kersten P."/>
            <person name="St John F."/>
            <person name="Glasner J."/>
            <person name="Sabat G."/>
            <person name="Splinter BonDurant S."/>
            <person name="Syed K."/>
            <person name="Yadav J."/>
            <person name="Mgbeahuruike A.C."/>
            <person name="Kovalchuk A."/>
            <person name="Asiegbu F.O."/>
            <person name="Lackner G."/>
            <person name="Hoffmeister D."/>
            <person name="Rencoret J."/>
            <person name="Gutierrez A."/>
            <person name="Sun H."/>
            <person name="Lindquist E."/>
            <person name="Barry K."/>
            <person name="Riley R."/>
            <person name="Grigoriev I.V."/>
            <person name="Henrissat B."/>
            <person name="Kues U."/>
            <person name="Berka R.M."/>
            <person name="Martinez A.T."/>
            <person name="Covert S.F."/>
            <person name="Blanchette R.A."/>
            <person name="Cullen D."/>
        </authorList>
    </citation>
    <scope>NUCLEOTIDE SEQUENCE [LARGE SCALE GENOMIC DNA]</scope>
    <source>
        <strain evidence="3 4">11061_1 CR5-6</strain>
    </source>
</reference>
<dbReference type="InterPro" id="IPR013780">
    <property type="entry name" value="Glyco_hydro_b"/>
</dbReference>
<evidence type="ECO:0000313" key="3">
    <source>
        <dbReference type="EMBL" id="KIP11540.1"/>
    </source>
</evidence>